<keyword evidence="3" id="KW-1185">Reference proteome</keyword>
<proteinExistence type="predicted"/>
<dbReference type="AlphaFoldDB" id="A0A841U3Q0"/>
<dbReference type="NCBIfam" id="NF040628">
    <property type="entry name" value="GT-D_rel"/>
    <property type="match status" value="1"/>
</dbReference>
<evidence type="ECO:0000259" key="1">
    <source>
        <dbReference type="Pfam" id="PF22882"/>
    </source>
</evidence>
<evidence type="ECO:0000313" key="2">
    <source>
        <dbReference type="EMBL" id="MBB6694142.1"/>
    </source>
</evidence>
<accession>A0A841U3Q0</accession>
<gene>
    <name evidence="2" type="ORF">H7B90_22320</name>
</gene>
<dbReference type="InterPro" id="IPR049785">
    <property type="entry name" value="GT-D-like_firm"/>
</dbReference>
<protein>
    <submittedName>
        <fullName evidence="2">Succinyl-CoA synthetase</fullName>
    </submittedName>
</protein>
<dbReference type="InterPro" id="IPR055171">
    <property type="entry name" value="GT-D-like"/>
</dbReference>
<feature type="domain" description="GT-D fold-like" evidence="1">
    <location>
        <begin position="62"/>
        <end position="274"/>
    </location>
</feature>
<dbReference type="Proteomes" id="UP000553776">
    <property type="component" value="Unassembled WGS sequence"/>
</dbReference>
<dbReference type="Pfam" id="PF22882">
    <property type="entry name" value="GT-D-like"/>
    <property type="match status" value="1"/>
</dbReference>
<comment type="caution">
    <text evidence="2">The sequence shown here is derived from an EMBL/GenBank/DDBJ whole genome shotgun (WGS) entry which is preliminary data.</text>
</comment>
<organism evidence="2 3">
    <name type="scientific">Cohnella xylanilytica</name>
    <dbReference type="NCBI Taxonomy" id="557555"/>
    <lineage>
        <taxon>Bacteria</taxon>
        <taxon>Bacillati</taxon>
        <taxon>Bacillota</taxon>
        <taxon>Bacilli</taxon>
        <taxon>Bacillales</taxon>
        <taxon>Paenibacillaceae</taxon>
        <taxon>Cohnella</taxon>
    </lineage>
</organism>
<sequence>MVLPEGPAARGYEEGYRDGVYAGGEGLLEAHLPPDLLIPNLTLDEVLAAGVEALRPRAIPLLSTAAVYEEAERMLKEKQPYALVRLGDGELLTMAQDTVLPPDEVRRQGYFLAYAGVDAPDLRARDELAASMRLASLVGVPQSRQPFFQPLLFAIWNAYGIRPETLRLTSSTINYSLHEQGYLHRLMQDRRVLVIGNVARELAQALASQGVSIAGAVSPVRGMNDLHRVVEEAASYDFDLALVSAGIAAVPICVHLVGRTGKAAIDFGHMANRIAGVGPSGRRG</sequence>
<name>A0A841U3Q0_9BACL</name>
<evidence type="ECO:0000313" key="3">
    <source>
        <dbReference type="Proteomes" id="UP000553776"/>
    </source>
</evidence>
<dbReference type="EMBL" id="JACJVR010000086">
    <property type="protein sequence ID" value="MBB6694142.1"/>
    <property type="molecule type" value="Genomic_DNA"/>
</dbReference>
<reference evidence="2 3" key="1">
    <citation type="submission" date="2020-08" db="EMBL/GenBank/DDBJ databases">
        <title>Cohnella phylogeny.</title>
        <authorList>
            <person name="Dunlap C."/>
        </authorList>
    </citation>
    <scope>NUCLEOTIDE SEQUENCE [LARGE SCALE GENOMIC DNA]</scope>
    <source>
        <strain evidence="2 3">DSM 25239</strain>
    </source>
</reference>